<evidence type="ECO:0000256" key="1">
    <source>
        <dbReference type="SAM" id="MobiDB-lite"/>
    </source>
</evidence>
<sequence>MASALGEESETDELYYNPDDNLLPKGAPETSARESITSKSKRLKKGSVEKDKGGMPAYLQYRDLGYMYISQAAFVSFFCDIDKC</sequence>
<reference evidence="2" key="1">
    <citation type="submission" date="2017-05" db="UniProtKB">
        <authorList>
            <consortium name="EnsemblMetazoa"/>
        </authorList>
    </citation>
    <scope>IDENTIFICATION</scope>
</reference>
<organism evidence="2">
    <name type="scientific">Amphimedon queenslandica</name>
    <name type="common">Sponge</name>
    <dbReference type="NCBI Taxonomy" id="400682"/>
    <lineage>
        <taxon>Eukaryota</taxon>
        <taxon>Metazoa</taxon>
        <taxon>Porifera</taxon>
        <taxon>Demospongiae</taxon>
        <taxon>Heteroscleromorpha</taxon>
        <taxon>Haplosclerida</taxon>
        <taxon>Niphatidae</taxon>
        <taxon>Amphimedon</taxon>
    </lineage>
</organism>
<accession>A0A1X7TR65</accession>
<evidence type="ECO:0000313" key="2">
    <source>
        <dbReference type="EnsemblMetazoa" id="Aqu2.1.17577_001"/>
    </source>
</evidence>
<name>A0A1X7TR65_AMPQE</name>
<proteinExistence type="predicted"/>
<dbReference type="EnsemblMetazoa" id="Aqu2.1.17577_001">
    <property type="protein sequence ID" value="Aqu2.1.17577_001"/>
    <property type="gene ID" value="Aqu2.1.17577"/>
</dbReference>
<protein>
    <submittedName>
        <fullName evidence="2">Uncharacterized protein</fullName>
    </submittedName>
</protein>
<feature type="region of interest" description="Disordered" evidence="1">
    <location>
        <begin position="1"/>
        <end position="49"/>
    </location>
</feature>
<dbReference type="AlphaFoldDB" id="A0A1X7TR65"/>
<dbReference type="InParanoid" id="A0A1X7TR65"/>